<name>A0AAW4BLZ7_VIBAN</name>
<protein>
    <submittedName>
        <fullName evidence="1">ATPase</fullName>
    </submittedName>
</protein>
<organism evidence="1 2">
    <name type="scientific">Vibrio anguillarum</name>
    <name type="common">Listonella anguillarum</name>
    <dbReference type="NCBI Taxonomy" id="55601"/>
    <lineage>
        <taxon>Bacteria</taxon>
        <taxon>Pseudomonadati</taxon>
        <taxon>Pseudomonadota</taxon>
        <taxon>Gammaproteobacteria</taxon>
        <taxon>Vibrionales</taxon>
        <taxon>Vibrionaceae</taxon>
        <taxon>Vibrio</taxon>
    </lineage>
</organism>
<evidence type="ECO:0000313" key="1">
    <source>
        <dbReference type="EMBL" id="MBF4438324.1"/>
    </source>
</evidence>
<evidence type="ECO:0000313" key="2">
    <source>
        <dbReference type="Proteomes" id="UP000786185"/>
    </source>
</evidence>
<comment type="caution">
    <text evidence="1">The sequence shown here is derived from an EMBL/GenBank/DDBJ whole genome shotgun (WGS) entry which is preliminary data.</text>
</comment>
<dbReference type="AlphaFoldDB" id="A0AAW4BLZ7"/>
<dbReference type="Proteomes" id="UP000786185">
    <property type="component" value="Unassembled WGS sequence"/>
</dbReference>
<dbReference type="EMBL" id="SCLC01001954">
    <property type="protein sequence ID" value="MBF4438324.1"/>
    <property type="molecule type" value="Genomic_DNA"/>
</dbReference>
<feature type="non-terminal residue" evidence="1">
    <location>
        <position position="1"/>
    </location>
</feature>
<sequence>SLQLSWKQPPISVDELLEIDKVQGIQSKDELRSKFIVAEQLAPLLAESSNINGNPRIVKRLLNQVKMRRKTALRRGMQLDEKTITKLVIFERCLGTQATNKLYEL</sequence>
<proteinExistence type="predicted"/>
<reference evidence="1" key="1">
    <citation type="journal article" date="2021" name="PeerJ">
        <title>Analysis of 44 Vibrio anguillarum genomes reveals high genetic diversity.</title>
        <authorList>
            <person name="Hansen M.J."/>
            <person name="Dalsgaard I."/>
        </authorList>
    </citation>
    <scope>NUCLEOTIDE SEQUENCE</scope>
    <source>
        <strain evidence="1">850617-1/1</strain>
    </source>
</reference>
<gene>
    <name evidence="1" type="ORF">ERJ77_28330</name>
</gene>
<feature type="non-terminal residue" evidence="1">
    <location>
        <position position="105"/>
    </location>
</feature>
<accession>A0AAW4BLZ7</accession>